<dbReference type="InterPro" id="IPR057207">
    <property type="entry name" value="FBXL15_LRR"/>
</dbReference>
<protein>
    <recommendedName>
        <fullName evidence="1">F-box/LRR-repeat protein 15-like leucin rich repeat domain-containing protein</fullName>
    </recommendedName>
</protein>
<evidence type="ECO:0000259" key="1">
    <source>
        <dbReference type="Pfam" id="PF25372"/>
    </source>
</evidence>
<dbReference type="EMBL" id="HACG01045544">
    <property type="protein sequence ID" value="CEK92409.1"/>
    <property type="molecule type" value="Transcribed_RNA"/>
</dbReference>
<dbReference type="InterPro" id="IPR006553">
    <property type="entry name" value="Leu-rich_rpt_Cys-con_subtyp"/>
</dbReference>
<dbReference type="InterPro" id="IPR032675">
    <property type="entry name" value="LRR_dom_sf"/>
</dbReference>
<dbReference type="SMART" id="SM00367">
    <property type="entry name" value="LRR_CC"/>
    <property type="match status" value="10"/>
</dbReference>
<dbReference type="PANTHER" id="PTHR13318">
    <property type="entry name" value="PARTNER OF PAIRED, ISOFORM B-RELATED"/>
    <property type="match status" value="1"/>
</dbReference>
<name>A0A0B7BGF2_9EUPU</name>
<organism evidence="2">
    <name type="scientific">Arion vulgaris</name>
    <dbReference type="NCBI Taxonomy" id="1028688"/>
    <lineage>
        <taxon>Eukaryota</taxon>
        <taxon>Metazoa</taxon>
        <taxon>Spiralia</taxon>
        <taxon>Lophotrochozoa</taxon>
        <taxon>Mollusca</taxon>
        <taxon>Gastropoda</taxon>
        <taxon>Heterobranchia</taxon>
        <taxon>Euthyneura</taxon>
        <taxon>Panpulmonata</taxon>
        <taxon>Eupulmonata</taxon>
        <taxon>Stylommatophora</taxon>
        <taxon>Helicina</taxon>
        <taxon>Arionoidea</taxon>
        <taxon>Arionidae</taxon>
        <taxon>Arion</taxon>
    </lineage>
</organism>
<dbReference type="AlphaFoldDB" id="A0A0B7BGF2"/>
<proteinExistence type="predicted"/>
<accession>A0A0B7BGF2</accession>
<dbReference type="Pfam" id="PF25372">
    <property type="entry name" value="DUF7885"/>
    <property type="match status" value="1"/>
</dbReference>
<feature type="domain" description="F-box/LRR-repeat protein 15-like leucin rich repeat" evidence="1">
    <location>
        <begin position="334"/>
        <end position="478"/>
    </location>
</feature>
<dbReference type="GO" id="GO:0031146">
    <property type="term" value="P:SCF-dependent proteasomal ubiquitin-dependent protein catabolic process"/>
    <property type="evidence" value="ECO:0007669"/>
    <property type="project" value="TreeGrafter"/>
</dbReference>
<reference evidence="2" key="1">
    <citation type="submission" date="2014-12" db="EMBL/GenBank/DDBJ databases">
        <title>Insight into the proteome of Arion vulgaris.</title>
        <authorList>
            <person name="Aradska J."/>
            <person name="Bulat T."/>
            <person name="Smidak R."/>
            <person name="Sarate P."/>
            <person name="Gangsoo J."/>
            <person name="Sialana F."/>
            <person name="Bilban M."/>
            <person name="Lubec G."/>
        </authorList>
    </citation>
    <scope>NUCLEOTIDE SEQUENCE</scope>
    <source>
        <tissue evidence="2">Skin</tissue>
    </source>
</reference>
<gene>
    <name evidence="2" type="primary">ORF188095</name>
</gene>
<evidence type="ECO:0000313" key="2">
    <source>
        <dbReference type="EMBL" id="CEK92409.1"/>
    </source>
</evidence>
<dbReference type="Gene3D" id="3.80.10.10">
    <property type="entry name" value="Ribonuclease Inhibitor"/>
    <property type="match status" value="3"/>
</dbReference>
<dbReference type="GO" id="GO:0019005">
    <property type="term" value="C:SCF ubiquitin ligase complex"/>
    <property type="evidence" value="ECO:0007669"/>
    <property type="project" value="TreeGrafter"/>
</dbReference>
<dbReference type="SUPFAM" id="SSF52047">
    <property type="entry name" value="RNI-like"/>
    <property type="match status" value="2"/>
</dbReference>
<sequence>MMVWKLSDLSLQCVEQNLARYPDLGSSLPTMHKEMLIERLACHDHIYPDHLTHISSNLFTAALRHINLQGCDQITDVVLQLLGQSRCRLEVLLLSRLNNVTDLGVQAITKDQNSLLVLHLEYLPYITQKILGSIVAPRLWSFKLVHTLNTSKTWCTATTLSSFLSHNPSIKVLKIDTDIEHIPVIARGLQTSLEELKTCFQTVTDEGIEALAQFCPNLRKLDLNGAKSVGKESLIKLFQACTQMVDLDLGYCNRISVASECEVLWTLPQSLSCLSLCGLMLKDGEILVEAVTRLPHLTSIKLCGVPALSDDTLTRIVEKIGHKLLDLNLSGIGSHEISDTGLKSVAKYCNVLTSIHISLLRQVTGATLLPIFVDYERALKIQKLSANCKLIDVSTLDQIMSSCPNLNKLDLSGLNIVNDAMIINLADHSPKLTQLNLKGCKQVTDTAICYLSGCCPLTSLCLSGLHAITDKSIFSLASSCPQLQEIYLNGCANVSPVAVQYLKDCCLHRLFAKHNIPNASPNQLMAKNLDTGEFCRADLL</sequence>